<evidence type="ECO:0000259" key="3">
    <source>
        <dbReference type="PROSITE" id="PS50052"/>
    </source>
</evidence>
<dbReference type="ExpressionAtlas" id="A0A5K4FB97">
    <property type="expression patterns" value="baseline"/>
</dbReference>
<dbReference type="Proteomes" id="UP000008854">
    <property type="component" value="Unassembled WGS sequence"/>
</dbReference>
<dbReference type="InParanoid" id="A0A5K4FB97"/>
<evidence type="ECO:0000313" key="4">
    <source>
        <dbReference type="Proteomes" id="UP000008854"/>
    </source>
</evidence>
<dbReference type="PANTHER" id="PTHR18849">
    <property type="entry name" value="LEUCINE RICH REPEAT PROTEIN"/>
    <property type="match status" value="1"/>
</dbReference>
<dbReference type="InterPro" id="IPR027417">
    <property type="entry name" value="P-loop_NTPase"/>
</dbReference>
<dbReference type="InterPro" id="IPR032675">
    <property type="entry name" value="LRR_dom_sf"/>
</dbReference>
<sequence length="711" mass="81635">MSTLTEENHCLKNLRNSPNNQSFHFSEGNLSNSNDLIHLLNQIQWKNLTSLNLSSNKLRDITLLNYADKLECLDLSNNFLNNITSIISCKSLISLDISKNNIHELPELNRLPFLEKLNVSHNPLGNISGLWGCMNLRYLDMTSCHLNSYLLIGLNKNEIQLGAINPLEGSNNNLSIYTKETNRFIKNYPTLLGIPQLRFLNLSSNPKLSNVFNIQLNSNEWSWIQNNLYNNENLVAKQYFNKNLLDNDNKINSSCYGILPYKIEYLNLQGCNISFINGLTFMKRLNILNLSQNQIIDHQGLMPLKSLSCLHNLNLKNNPICDQNNYFQRIIFHLKNLKILDDRRVSIMDRVRANLYYEPTLEQVAREDHRINLLHQFTKPQRLRDCTKIRKSTLPGLLGDSNSLKTMVDVSLIFLDCLKLDINTVGCWPAHTLPNIDTPYPILAIIGPVGINKRQLRKFLCQQLDNYFIPLICHTDRLPKCNKLIKQFNSIHSIDSSNNNNTNNVVTITQLNNNPNNNNNEIDGVDYYFINKENFNKKQIDGEFIQTAQIMGYQYGLSWEILESIARRGLAGIVVGELELLYGLRLAGLKPRSILCLPNNLHHYERVIRVSISQIHCTQSGLSCDDNILETSLENTEKWINWYIQRTDQLYPQIHRDNPGLFDAVLSSDDTQELFQQLLLLILDYLGISSSNDLSNMQMNDNGITEIRSAP</sequence>
<dbReference type="Pfam" id="PF00625">
    <property type="entry name" value="Guanylate_kin"/>
    <property type="match status" value="1"/>
</dbReference>
<dbReference type="SMART" id="SM00364">
    <property type="entry name" value="LRR_BAC"/>
    <property type="match status" value="2"/>
</dbReference>
<dbReference type="AlphaFoldDB" id="A0A5K4FB97"/>
<dbReference type="InterPro" id="IPR001611">
    <property type="entry name" value="Leu-rich_rpt"/>
</dbReference>
<protein>
    <submittedName>
        <fullName evidence="5">Guanylate kinase-like domain-containing protein</fullName>
    </submittedName>
</protein>
<reference evidence="5" key="2">
    <citation type="submission" date="2019-11" db="UniProtKB">
        <authorList>
            <consortium name="WormBaseParasite"/>
        </authorList>
    </citation>
    <scope>IDENTIFICATION</scope>
    <source>
        <strain evidence="5">Puerto Rican</strain>
    </source>
</reference>
<name>A0A5K4FB97_SCHMA</name>
<keyword evidence="4" id="KW-1185">Reference proteome</keyword>
<evidence type="ECO:0000256" key="1">
    <source>
        <dbReference type="ARBA" id="ARBA00022614"/>
    </source>
</evidence>
<dbReference type="InterPro" id="IPR008145">
    <property type="entry name" value="GK/Ca_channel_bsu"/>
</dbReference>
<keyword evidence="1" id="KW-0433">Leucine-rich repeat</keyword>
<dbReference type="SUPFAM" id="SSF52075">
    <property type="entry name" value="Outer arm dynein light chain 1"/>
    <property type="match status" value="1"/>
</dbReference>
<dbReference type="STRING" id="6183.A0A5K4FB97"/>
<dbReference type="Gene3D" id="3.80.10.10">
    <property type="entry name" value="Ribonuclease Inhibitor"/>
    <property type="match status" value="2"/>
</dbReference>
<dbReference type="PROSITE" id="PS50052">
    <property type="entry name" value="GUANYLATE_KINASE_2"/>
    <property type="match status" value="1"/>
</dbReference>
<proteinExistence type="predicted"/>
<organism evidence="4 5">
    <name type="scientific">Schistosoma mansoni</name>
    <name type="common">Blood fluke</name>
    <dbReference type="NCBI Taxonomy" id="6183"/>
    <lineage>
        <taxon>Eukaryota</taxon>
        <taxon>Metazoa</taxon>
        <taxon>Spiralia</taxon>
        <taxon>Lophotrochozoa</taxon>
        <taxon>Platyhelminthes</taxon>
        <taxon>Trematoda</taxon>
        <taxon>Digenea</taxon>
        <taxon>Strigeidida</taxon>
        <taxon>Schistosomatoidea</taxon>
        <taxon>Schistosomatidae</taxon>
        <taxon>Schistosoma</taxon>
    </lineage>
</organism>
<dbReference type="Gene3D" id="3.40.50.300">
    <property type="entry name" value="P-loop containing nucleotide triphosphate hydrolases"/>
    <property type="match status" value="1"/>
</dbReference>
<dbReference type="Pfam" id="PF12799">
    <property type="entry name" value="LRR_4"/>
    <property type="match status" value="1"/>
</dbReference>
<keyword evidence="2" id="KW-0677">Repeat</keyword>
<evidence type="ECO:0000313" key="5">
    <source>
        <dbReference type="WBParaSite" id="Smp_345150.3"/>
    </source>
</evidence>
<dbReference type="WBParaSite" id="Smp_345150.3">
    <property type="protein sequence ID" value="Smp_345150.3"/>
    <property type="gene ID" value="Smp_345150"/>
</dbReference>
<dbReference type="InterPro" id="IPR008144">
    <property type="entry name" value="Guanylate_kin-like_dom"/>
</dbReference>
<dbReference type="Pfam" id="PF14580">
    <property type="entry name" value="LRR_9"/>
    <property type="match status" value="1"/>
</dbReference>
<feature type="domain" description="Guanylate kinase-like" evidence="3">
    <location>
        <begin position="440"/>
        <end position="683"/>
    </location>
</feature>
<dbReference type="PROSITE" id="PS51450">
    <property type="entry name" value="LRR"/>
    <property type="match status" value="5"/>
</dbReference>
<dbReference type="InterPro" id="IPR025875">
    <property type="entry name" value="Leu-rich_rpt_4"/>
</dbReference>
<reference evidence="4" key="1">
    <citation type="journal article" date="2012" name="PLoS Negl. Trop. Dis.">
        <title>A systematically improved high quality genome and transcriptome of the human blood fluke Schistosoma mansoni.</title>
        <authorList>
            <person name="Protasio A.V."/>
            <person name="Tsai I.J."/>
            <person name="Babbage A."/>
            <person name="Nichol S."/>
            <person name="Hunt M."/>
            <person name="Aslett M.A."/>
            <person name="De Silva N."/>
            <person name="Velarde G.S."/>
            <person name="Anderson T.J."/>
            <person name="Clark R.C."/>
            <person name="Davidson C."/>
            <person name="Dillon G.P."/>
            <person name="Holroyd N.E."/>
            <person name="LoVerde P.T."/>
            <person name="Lloyd C."/>
            <person name="McQuillan J."/>
            <person name="Oliveira G."/>
            <person name="Otto T.D."/>
            <person name="Parker-Manuel S.J."/>
            <person name="Quail M.A."/>
            <person name="Wilson R.A."/>
            <person name="Zerlotini A."/>
            <person name="Dunne D.W."/>
            <person name="Berriman M."/>
        </authorList>
    </citation>
    <scope>NUCLEOTIDE SEQUENCE [LARGE SCALE GENOMIC DNA]</scope>
    <source>
        <strain evidence="4">Puerto Rican</strain>
    </source>
</reference>
<dbReference type="SUPFAM" id="SSF52540">
    <property type="entry name" value="P-loop containing nucleoside triphosphate hydrolases"/>
    <property type="match status" value="1"/>
</dbReference>
<dbReference type="Pfam" id="PF13516">
    <property type="entry name" value="LRR_6"/>
    <property type="match status" value="1"/>
</dbReference>
<accession>A0A5K4FB97</accession>
<evidence type="ECO:0000256" key="2">
    <source>
        <dbReference type="ARBA" id="ARBA00022737"/>
    </source>
</evidence>
<dbReference type="PANTHER" id="PTHR18849:SF0">
    <property type="entry name" value="CILIA- AND FLAGELLA-ASSOCIATED PROTEIN 410-RELATED"/>
    <property type="match status" value="1"/>
</dbReference>
<dbReference type="SUPFAM" id="SSF52058">
    <property type="entry name" value="L domain-like"/>
    <property type="match status" value="1"/>
</dbReference>